<feature type="transmembrane region" description="Helical" evidence="1">
    <location>
        <begin position="132"/>
        <end position="151"/>
    </location>
</feature>
<keyword evidence="1" id="KW-0472">Membrane</keyword>
<gene>
    <name evidence="2" type="ORF">M0R89_09515</name>
</gene>
<dbReference type="GeneID" id="72185436"/>
<dbReference type="RefSeq" id="WP_248648846.1">
    <property type="nucleotide sequence ID" value="NZ_CP096659.1"/>
</dbReference>
<reference evidence="2 3" key="1">
    <citation type="submission" date="2022-04" db="EMBL/GenBank/DDBJ databases">
        <title>Diverse halophilic archaea isolated from saline environments.</title>
        <authorList>
            <person name="Cui H.-L."/>
        </authorList>
    </citation>
    <scope>NUCLEOTIDE SEQUENCE [LARGE SCALE GENOMIC DNA]</scope>
    <source>
        <strain evidence="2 3">XZYJT49</strain>
    </source>
</reference>
<accession>A0A8U0HPI4</accession>
<dbReference type="EMBL" id="CP096659">
    <property type="protein sequence ID" value="UPV72787.1"/>
    <property type="molecule type" value="Genomic_DNA"/>
</dbReference>
<feature type="transmembrane region" description="Helical" evidence="1">
    <location>
        <begin position="42"/>
        <end position="59"/>
    </location>
</feature>
<protein>
    <submittedName>
        <fullName evidence="2">Uncharacterized protein</fullName>
    </submittedName>
</protein>
<dbReference type="InterPro" id="IPR014509">
    <property type="entry name" value="YjdF-like"/>
</dbReference>
<name>A0A8U0HPI4_9EURY</name>
<organism evidence="2 3">
    <name type="scientific">Halorussus limi</name>
    <dbReference type="NCBI Taxonomy" id="2938695"/>
    <lineage>
        <taxon>Archaea</taxon>
        <taxon>Methanobacteriati</taxon>
        <taxon>Methanobacteriota</taxon>
        <taxon>Stenosarchaea group</taxon>
        <taxon>Halobacteria</taxon>
        <taxon>Halobacteriales</taxon>
        <taxon>Haladaptataceae</taxon>
        <taxon>Halorussus</taxon>
    </lineage>
</organism>
<sequence>MTGRPADSDLLNEERERWLVRLLQAGLAGLVFYGLARGKTGVAVNAGVSLGVTFVPAVLRRDAGISLDVSYVLWISTAVFVHAAGFLGPYRNVPWYDSVAHALSASIVAGAGYATVKAIDRESDRTTLPSELQFAFILVFVMAFGVFWEILEFGTEKLASLLGGKAPLVQYGVDDIVNDLVFNQVGALAVAAFDMARPNGAAEEAAEAVDD</sequence>
<dbReference type="Pfam" id="PF09997">
    <property type="entry name" value="DUF2238"/>
    <property type="match status" value="1"/>
</dbReference>
<evidence type="ECO:0000313" key="3">
    <source>
        <dbReference type="Proteomes" id="UP000830729"/>
    </source>
</evidence>
<feature type="transmembrane region" description="Helical" evidence="1">
    <location>
        <begin position="71"/>
        <end position="90"/>
    </location>
</feature>
<keyword evidence="1" id="KW-0812">Transmembrane</keyword>
<keyword evidence="3" id="KW-1185">Reference proteome</keyword>
<keyword evidence="1" id="KW-1133">Transmembrane helix</keyword>
<dbReference type="AlphaFoldDB" id="A0A8U0HPI4"/>
<dbReference type="Proteomes" id="UP000830729">
    <property type="component" value="Chromosome"/>
</dbReference>
<evidence type="ECO:0000256" key="1">
    <source>
        <dbReference type="SAM" id="Phobius"/>
    </source>
</evidence>
<evidence type="ECO:0000313" key="2">
    <source>
        <dbReference type="EMBL" id="UPV72787.1"/>
    </source>
</evidence>
<proteinExistence type="predicted"/>
<dbReference type="KEGG" id="halx:M0R89_09515"/>